<accession>A0ABQ2Y8V6</accession>
<reference evidence="3" key="1">
    <citation type="journal article" date="2019" name="Int. J. Syst. Evol. Microbiol.">
        <title>The Global Catalogue of Microorganisms (GCM) 10K type strain sequencing project: providing services to taxonomists for standard genome sequencing and annotation.</title>
        <authorList>
            <consortium name="The Broad Institute Genomics Platform"/>
            <consortium name="The Broad Institute Genome Sequencing Center for Infectious Disease"/>
            <person name="Wu L."/>
            <person name="Ma J."/>
        </authorList>
    </citation>
    <scope>NUCLEOTIDE SEQUENCE [LARGE SCALE GENOMIC DNA]</scope>
    <source>
        <strain evidence="3">JCM 4586</strain>
    </source>
</reference>
<sequence length="65" mass="6562">MRSARQGRFGSPPRRKERADAPAAGRLGRSVRSAPPDSTVERLAVAAEEGGCGPAAFGSPSGIAG</sequence>
<dbReference type="Proteomes" id="UP000659223">
    <property type="component" value="Unassembled WGS sequence"/>
</dbReference>
<feature type="region of interest" description="Disordered" evidence="1">
    <location>
        <begin position="1"/>
        <end position="40"/>
    </location>
</feature>
<organism evidence="2 3">
    <name type="scientific">Streptomyces hiroshimensis</name>
    <dbReference type="NCBI Taxonomy" id="66424"/>
    <lineage>
        <taxon>Bacteria</taxon>
        <taxon>Bacillati</taxon>
        <taxon>Actinomycetota</taxon>
        <taxon>Actinomycetes</taxon>
        <taxon>Kitasatosporales</taxon>
        <taxon>Streptomycetaceae</taxon>
        <taxon>Streptomyces</taxon>
    </lineage>
</organism>
<evidence type="ECO:0000313" key="3">
    <source>
        <dbReference type="Proteomes" id="UP000659223"/>
    </source>
</evidence>
<protein>
    <submittedName>
        <fullName evidence="2">Uncharacterized protein</fullName>
    </submittedName>
</protein>
<gene>
    <name evidence="2" type="ORF">GCM10010324_16610</name>
</gene>
<comment type="caution">
    <text evidence="2">The sequence shown here is derived from an EMBL/GenBank/DDBJ whole genome shotgun (WGS) entry which is preliminary data.</text>
</comment>
<proteinExistence type="predicted"/>
<dbReference type="EMBL" id="BMUT01000002">
    <property type="protein sequence ID" value="GGX72048.1"/>
    <property type="molecule type" value="Genomic_DNA"/>
</dbReference>
<evidence type="ECO:0000256" key="1">
    <source>
        <dbReference type="SAM" id="MobiDB-lite"/>
    </source>
</evidence>
<dbReference type="RefSeq" id="WP_190021112.1">
    <property type="nucleotide sequence ID" value="NZ_BMUT01000002.1"/>
</dbReference>
<keyword evidence="3" id="KW-1185">Reference proteome</keyword>
<evidence type="ECO:0000313" key="2">
    <source>
        <dbReference type="EMBL" id="GGX72048.1"/>
    </source>
</evidence>
<name>A0ABQ2Y8V6_9ACTN</name>